<feature type="transmembrane region" description="Helical" evidence="8">
    <location>
        <begin position="133"/>
        <end position="150"/>
    </location>
</feature>
<evidence type="ECO:0000259" key="9">
    <source>
        <dbReference type="Pfam" id="PF13231"/>
    </source>
</evidence>
<feature type="transmembrane region" description="Helical" evidence="8">
    <location>
        <begin position="384"/>
        <end position="401"/>
    </location>
</feature>
<feature type="transmembrane region" description="Helical" evidence="8">
    <location>
        <begin position="407"/>
        <end position="427"/>
    </location>
</feature>
<comment type="caution">
    <text evidence="10">The sequence shown here is derived from an EMBL/GenBank/DDBJ whole genome shotgun (WGS) entry which is preliminary data.</text>
</comment>
<evidence type="ECO:0000256" key="7">
    <source>
        <dbReference type="ARBA" id="ARBA00023136"/>
    </source>
</evidence>
<dbReference type="GO" id="GO:0016757">
    <property type="term" value="F:glycosyltransferase activity"/>
    <property type="evidence" value="ECO:0007669"/>
    <property type="project" value="UniProtKB-KW"/>
</dbReference>
<reference evidence="10 11" key="1">
    <citation type="journal article" date="2019" name="Int. J. Syst. Evol. Microbiol.">
        <title>The Global Catalogue of Microorganisms (GCM) 10K type strain sequencing project: providing services to taxonomists for standard genome sequencing and annotation.</title>
        <authorList>
            <consortium name="The Broad Institute Genomics Platform"/>
            <consortium name="The Broad Institute Genome Sequencing Center for Infectious Disease"/>
            <person name="Wu L."/>
            <person name="Ma J."/>
        </authorList>
    </citation>
    <scope>NUCLEOTIDE SEQUENCE [LARGE SCALE GENOMIC DNA]</scope>
    <source>
        <strain evidence="10 11">XZYJT29</strain>
    </source>
</reference>
<dbReference type="EC" id="2.4.-.-" evidence="10"/>
<feature type="transmembrane region" description="Helical" evidence="8">
    <location>
        <begin position="320"/>
        <end position="343"/>
    </location>
</feature>
<keyword evidence="11" id="KW-1185">Reference proteome</keyword>
<name>A0ABD5XV73_9EURY</name>
<dbReference type="PANTHER" id="PTHR33908">
    <property type="entry name" value="MANNOSYLTRANSFERASE YKCB-RELATED"/>
    <property type="match status" value="1"/>
</dbReference>
<dbReference type="AlphaFoldDB" id="A0ABD5XV73"/>
<evidence type="ECO:0000256" key="6">
    <source>
        <dbReference type="ARBA" id="ARBA00022989"/>
    </source>
</evidence>
<feature type="transmembrane region" description="Helical" evidence="8">
    <location>
        <begin position="203"/>
        <end position="225"/>
    </location>
</feature>
<evidence type="ECO:0000256" key="3">
    <source>
        <dbReference type="ARBA" id="ARBA00022676"/>
    </source>
</evidence>
<dbReference type="InterPro" id="IPR050297">
    <property type="entry name" value="LipidA_mod_glycosyltrf_83"/>
</dbReference>
<keyword evidence="2" id="KW-1003">Cell membrane</keyword>
<dbReference type="EMBL" id="JBHTAS010000001">
    <property type="protein sequence ID" value="MFC7139017.1"/>
    <property type="molecule type" value="Genomic_DNA"/>
</dbReference>
<feature type="transmembrane region" description="Helical" evidence="8">
    <location>
        <begin position="439"/>
        <end position="461"/>
    </location>
</feature>
<evidence type="ECO:0000256" key="4">
    <source>
        <dbReference type="ARBA" id="ARBA00022679"/>
    </source>
</evidence>
<protein>
    <submittedName>
        <fullName evidence="10">ArnT family glycosyltransferase</fullName>
        <ecNumber evidence="10">2.4.-.-</ecNumber>
    </submittedName>
</protein>
<keyword evidence="3 10" id="KW-0328">Glycosyltransferase</keyword>
<feature type="transmembrane region" description="Helical" evidence="8">
    <location>
        <begin position="108"/>
        <end position="127"/>
    </location>
</feature>
<feature type="transmembrane region" description="Helical" evidence="8">
    <location>
        <begin position="289"/>
        <end position="308"/>
    </location>
</feature>
<dbReference type="PANTHER" id="PTHR33908:SF11">
    <property type="entry name" value="MEMBRANE PROTEIN"/>
    <property type="match status" value="1"/>
</dbReference>
<evidence type="ECO:0000256" key="5">
    <source>
        <dbReference type="ARBA" id="ARBA00022692"/>
    </source>
</evidence>
<keyword evidence="4 10" id="KW-0808">Transferase</keyword>
<dbReference type="GeneID" id="78819265"/>
<keyword evidence="6 8" id="KW-1133">Transmembrane helix</keyword>
<keyword evidence="7 8" id="KW-0472">Membrane</keyword>
<evidence type="ECO:0000313" key="10">
    <source>
        <dbReference type="EMBL" id="MFC7139017.1"/>
    </source>
</evidence>
<evidence type="ECO:0000256" key="2">
    <source>
        <dbReference type="ARBA" id="ARBA00022475"/>
    </source>
</evidence>
<organism evidence="10 11">
    <name type="scientific">Halosimplex aquaticum</name>
    <dbReference type="NCBI Taxonomy" id="3026162"/>
    <lineage>
        <taxon>Archaea</taxon>
        <taxon>Methanobacteriati</taxon>
        <taxon>Methanobacteriota</taxon>
        <taxon>Stenosarchaea group</taxon>
        <taxon>Halobacteria</taxon>
        <taxon>Halobacteriales</taxon>
        <taxon>Haloarculaceae</taxon>
        <taxon>Halosimplex</taxon>
    </lineage>
</organism>
<evidence type="ECO:0000313" key="11">
    <source>
        <dbReference type="Proteomes" id="UP001596432"/>
    </source>
</evidence>
<feature type="transmembrane region" description="Helical" evidence="8">
    <location>
        <begin position="349"/>
        <end position="372"/>
    </location>
</feature>
<dbReference type="GO" id="GO:0008610">
    <property type="term" value="P:lipid biosynthetic process"/>
    <property type="evidence" value="ECO:0007669"/>
    <property type="project" value="UniProtKB-ARBA"/>
</dbReference>
<accession>A0ABD5XV73</accession>
<dbReference type="InterPro" id="IPR038731">
    <property type="entry name" value="RgtA/B/C-like"/>
</dbReference>
<dbReference type="GO" id="GO:0005886">
    <property type="term" value="C:plasma membrane"/>
    <property type="evidence" value="ECO:0007669"/>
    <property type="project" value="UniProtKB-SubCell"/>
</dbReference>
<proteinExistence type="predicted"/>
<feature type="transmembrane region" description="Helical" evidence="8">
    <location>
        <begin position="162"/>
        <end position="191"/>
    </location>
</feature>
<feature type="transmembrane region" description="Helical" evidence="8">
    <location>
        <begin position="12"/>
        <end position="39"/>
    </location>
</feature>
<evidence type="ECO:0000256" key="1">
    <source>
        <dbReference type="ARBA" id="ARBA00004651"/>
    </source>
</evidence>
<feature type="transmembrane region" description="Helical" evidence="8">
    <location>
        <begin position="84"/>
        <end position="101"/>
    </location>
</feature>
<gene>
    <name evidence="10" type="ORF">ACFQMA_04090</name>
</gene>
<comment type="subcellular location">
    <subcellularLocation>
        <location evidence="1">Cell membrane</location>
        <topology evidence="1">Multi-pass membrane protein</topology>
    </subcellularLocation>
</comment>
<evidence type="ECO:0000256" key="8">
    <source>
        <dbReference type="SAM" id="Phobius"/>
    </source>
</evidence>
<sequence>MSGVVTSRPLLALVIAGVCLRLLLLDFVAVSSDAGLFVYDARMILLGNTPIVDYPTRSPLFHYLLAGALALVGGGSRILGARLFMIAVSALLGVAVFALARRLHSRRAGLAAAAIFLGTPVAYVYGIPVKTELVAQLLGVTALLLAVRAFDGERISHGEAALAGAFVGAGFLVRRVVLVHLVAVAVVASYYRLTRYDRQLPDLFVSGVALFGGALLTVVFGYVAIALPDVGQVRPVAVQHALSSFIGTGAGNVAWVEQSLTTGAETAEESTGGLLAAVCQGCDAGTLRIVMWSVVVSLPAVLPFLVYLRSAIDRYADERVRRLTPVVLVVGLLGGTAAGGLLFARHAEASPLLVVLPASVVLAAVAVVWRGPAPAREWPFDSRLALPALVVAFIVGGYLYRDSPVSVWYMLDLIPYVAVLAGVAVAVSLETGEWGDRRLAFAGVVLAVAVVVATVASVPFLPARAALGEGTSGLETVSDVQAAGADLDERTEPGDRVLTADALYVTDADRRLAGDLSRGFWLLKHTTRTPAADRIEAQMLSEMEDGRVPYVVVGPRTRTLLDRSPELARAVDAHYCPTDEEFYRKHDAELYVESAEAPACGS</sequence>
<dbReference type="Proteomes" id="UP001596432">
    <property type="component" value="Unassembled WGS sequence"/>
</dbReference>
<feature type="domain" description="Glycosyltransferase RgtA/B/C/D-like" evidence="9">
    <location>
        <begin position="57"/>
        <end position="190"/>
    </location>
</feature>
<dbReference type="Pfam" id="PF13231">
    <property type="entry name" value="PMT_2"/>
    <property type="match status" value="1"/>
</dbReference>
<keyword evidence="5 8" id="KW-0812">Transmembrane</keyword>
<dbReference type="RefSeq" id="WP_274324619.1">
    <property type="nucleotide sequence ID" value="NZ_CP118158.1"/>
</dbReference>